<dbReference type="Pfam" id="PF02801">
    <property type="entry name" value="Ketoacyl-synt_C"/>
    <property type="match status" value="1"/>
</dbReference>
<evidence type="ECO:0000256" key="1">
    <source>
        <dbReference type="ARBA" id="ARBA00022450"/>
    </source>
</evidence>
<dbReference type="CDD" id="cd06558">
    <property type="entry name" value="crotonase-like"/>
    <property type="match status" value="1"/>
</dbReference>
<dbReference type="Pfam" id="PF16197">
    <property type="entry name" value="KAsynt_C_assoc"/>
    <property type="match status" value="1"/>
</dbReference>
<dbReference type="PANTHER" id="PTHR43775:SF37">
    <property type="entry name" value="SI:DKEY-61P9.11"/>
    <property type="match status" value="1"/>
</dbReference>
<name>A0AAE6QDV8_9PSED</name>
<dbReference type="Gene3D" id="3.30.70.3290">
    <property type="match status" value="1"/>
</dbReference>
<dbReference type="InterPro" id="IPR050091">
    <property type="entry name" value="PKS_NRPS_Biosynth_Enz"/>
</dbReference>
<evidence type="ECO:0000256" key="3">
    <source>
        <dbReference type="ARBA" id="ARBA00022679"/>
    </source>
</evidence>
<dbReference type="SUPFAM" id="SSF52096">
    <property type="entry name" value="ClpP/crotonase"/>
    <property type="match status" value="1"/>
</dbReference>
<comment type="similarity">
    <text evidence="5">Belongs to the enoyl-CoA hydratase/isomerase family.</text>
</comment>
<reference evidence="8 9" key="1">
    <citation type="submission" date="2019-11" db="EMBL/GenBank/DDBJ databases">
        <title>Complete genome sequence of Pseudomonas syringae pv. coronafaciens isolate B19001 originated in imported oat cereal.</title>
        <authorList>
            <person name="Kim S.M."/>
            <person name="Lee B.C."/>
            <person name="Seo S.J."/>
            <person name="Lee J.E."/>
            <person name="Choi N.J."/>
            <person name="Park J.H."/>
        </authorList>
    </citation>
    <scope>NUCLEOTIDE SEQUENCE [LARGE SCALE GENOMIC DNA]</scope>
    <source>
        <strain evidence="8 9">B19001</strain>
    </source>
</reference>
<dbReference type="PROSITE" id="PS50075">
    <property type="entry name" value="CARRIER"/>
    <property type="match status" value="2"/>
</dbReference>
<dbReference type="Gene3D" id="3.90.226.10">
    <property type="entry name" value="2-enoyl-CoA Hydratase, Chain A, domain 1"/>
    <property type="match status" value="1"/>
</dbReference>
<evidence type="ECO:0000259" key="7">
    <source>
        <dbReference type="PROSITE" id="PS52004"/>
    </source>
</evidence>
<dbReference type="InterPro" id="IPR006162">
    <property type="entry name" value="Ppantetheine_attach_site"/>
</dbReference>
<dbReference type="AlphaFoldDB" id="A0AAE6QDV8"/>
<dbReference type="RefSeq" id="WP_191892806.1">
    <property type="nucleotide sequence ID" value="NZ_CP046441.1"/>
</dbReference>
<accession>A0AAE6QDV8</accession>
<protein>
    <recommendedName>
        <fullName evidence="10">3-hydroxyacyl-CoA dehydrogenase</fullName>
    </recommendedName>
</protein>
<dbReference type="InterPro" id="IPR020841">
    <property type="entry name" value="PKS_Beta-ketoAc_synthase_dom"/>
</dbReference>
<dbReference type="InterPro" id="IPR036736">
    <property type="entry name" value="ACP-like_sf"/>
</dbReference>
<dbReference type="GO" id="GO:0071770">
    <property type="term" value="P:DIM/DIP cell wall layer assembly"/>
    <property type="evidence" value="ECO:0007669"/>
    <property type="project" value="TreeGrafter"/>
</dbReference>
<dbReference type="InterPro" id="IPR001753">
    <property type="entry name" value="Enoyl-CoA_hydra/iso"/>
</dbReference>
<dbReference type="PROSITE" id="PS52004">
    <property type="entry name" value="KS3_2"/>
    <property type="match status" value="1"/>
</dbReference>
<dbReference type="SMART" id="SM00823">
    <property type="entry name" value="PKS_PP"/>
    <property type="match status" value="2"/>
</dbReference>
<evidence type="ECO:0000256" key="4">
    <source>
        <dbReference type="ARBA" id="ARBA00054155"/>
    </source>
</evidence>
<dbReference type="GO" id="GO:0006633">
    <property type="term" value="P:fatty acid biosynthetic process"/>
    <property type="evidence" value="ECO:0007669"/>
    <property type="project" value="TreeGrafter"/>
</dbReference>
<dbReference type="SMART" id="SM00825">
    <property type="entry name" value="PKS_KS"/>
    <property type="match status" value="1"/>
</dbReference>
<organism evidence="8 9">
    <name type="scientific">Pseudomonas coronafaciens pv. coronafaciens</name>
    <dbReference type="NCBI Taxonomy" id="235275"/>
    <lineage>
        <taxon>Bacteria</taxon>
        <taxon>Pseudomonadati</taxon>
        <taxon>Pseudomonadota</taxon>
        <taxon>Gammaproteobacteria</taxon>
        <taxon>Pseudomonadales</taxon>
        <taxon>Pseudomonadaceae</taxon>
        <taxon>Pseudomonas</taxon>
        <taxon>Pseudomonas coronafaciens</taxon>
    </lineage>
</organism>
<keyword evidence="2" id="KW-0597">Phosphoprotein</keyword>
<dbReference type="Pfam" id="PF00550">
    <property type="entry name" value="PP-binding"/>
    <property type="match status" value="2"/>
</dbReference>
<dbReference type="InterPro" id="IPR032821">
    <property type="entry name" value="PKS_assoc"/>
</dbReference>
<gene>
    <name evidence="8" type="ORF">GMO17_06810</name>
</gene>
<dbReference type="Pfam" id="PF00109">
    <property type="entry name" value="ketoacyl-synt"/>
    <property type="match status" value="1"/>
</dbReference>
<evidence type="ECO:0000313" key="9">
    <source>
        <dbReference type="Proteomes" id="UP000423413"/>
    </source>
</evidence>
<dbReference type="InterPro" id="IPR014030">
    <property type="entry name" value="Ketoacyl_synth_N"/>
</dbReference>
<dbReference type="GO" id="GO:0031177">
    <property type="term" value="F:phosphopantetheine binding"/>
    <property type="evidence" value="ECO:0007669"/>
    <property type="project" value="InterPro"/>
</dbReference>
<dbReference type="SMART" id="SM01294">
    <property type="entry name" value="PKS_PP_betabranch"/>
    <property type="match status" value="2"/>
</dbReference>
<feature type="domain" description="Carrier" evidence="6">
    <location>
        <begin position="1135"/>
        <end position="1216"/>
    </location>
</feature>
<keyword evidence="3" id="KW-0808">Transferase</keyword>
<comment type="function">
    <text evidence="4">Involved in production of the polyketide antibiotic thailandamide.</text>
</comment>
<dbReference type="GO" id="GO:0005737">
    <property type="term" value="C:cytoplasm"/>
    <property type="evidence" value="ECO:0007669"/>
    <property type="project" value="TreeGrafter"/>
</dbReference>
<dbReference type="PROSITE" id="PS00166">
    <property type="entry name" value="ENOYL_COA_HYDRATASE"/>
    <property type="match status" value="1"/>
</dbReference>
<dbReference type="NCBIfam" id="NF005496">
    <property type="entry name" value="PRK07110.1"/>
    <property type="match status" value="1"/>
</dbReference>
<evidence type="ECO:0000256" key="2">
    <source>
        <dbReference type="ARBA" id="ARBA00022553"/>
    </source>
</evidence>
<dbReference type="Gene3D" id="1.10.1200.10">
    <property type="entry name" value="ACP-like"/>
    <property type="match status" value="2"/>
</dbReference>
<dbReference type="CDD" id="cd00833">
    <property type="entry name" value="PKS"/>
    <property type="match status" value="1"/>
</dbReference>
<proteinExistence type="inferred from homology"/>
<evidence type="ECO:0000313" key="8">
    <source>
        <dbReference type="EMBL" id="QGT80911.1"/>
    </source>
</evidence>
<dbReference type="InterPro" id="IPR029045">
    <property type="entry name" value="ClpP/crotonase-like_dom_sf"/>
</dbReference>
<dbReference type="PROSITE" id="PS00012">
    <property type="entry name" value="PHOSPHOPANTETHEINE"/>
    <property type="match status" value="1"/>
</dbReference>
<feature type="domain" description="Ketosynthase family 3 (KS3)" evidence="7">
    <location>
        <begin position="23"/>
        <end position="458"/>
    </location>
</feature>
<dbReference type="InterPro" id="IPR020806">
    <property type="entry name" value="PKS_PP-bd"/>
</dbReference>
<keyword evidence="1" id="KW-0596">Phosphopantetheine</keyword>
<dbReference type="InterPro" id="IPR009081">
    <property type="entry name" value="PP-bd_ACP"/>
</dbReference>
<dbReference type="EMBL" id="CP046441">
    <property type="protein sequence ID" value="QGT80911.1"/>
    <property type="molecule type" value="Genomic_DNA"/>
</dbReference>
<dbReference type="GO" id="GO:0005886">
    <property type="term" value="C:plasma membrane"/>
    <property type="evidence" value="ECO:0007669"/>
    <property type="project" value="TreeGrafter"/>
</dbReference>
<evidence type="ECO:0008006" key="10">
    <source>
        <dbReference type="Google" id="ProtNLM"/>
    </source>
</evidence>
<dbReference type="InterPro" id="IPR016039">
    <property type="entry name" value="Thiolase-like"/>
</dbReference>
<dbReference type="InterPro" id="IPR014031">
    <property type="entry name" value="Ketoacyl_synth_C"/>
</dbReference>
<dbReference type="InterPro" id="IPR018376">
    <property type="entry name" value="Enoyl-CoA_hyd/isom_CS"/>
</dbReference>
<dbReference type="SUPFAM" id="SSF53901">
    <property type="entry name" value="Thiolase-like"/>
    <property type="match status" value="1"/>
</dbReference>
<dbReference type="SUPFAM" id="SSF47336">
    <property type="entry name" value="ACP-like"/>
    <property type="match status" value="2"/>
</dbReference>
<dbReference type="PANTHER" id="PTHR43775">
    <property type="entry name" value="FATTY ACID SYNTHASE"/>
    <property type="match status" value="1"/>
</dbReference>
<sequence>MSEPYVSTASPHAPQNQLPDDVQAPIAIIGINARVPGANDLDSHWENLLHGRQLLTEVPPSRWDWSAIYGDPETSEKTHANRAGFIEDVDKFDARFFGISPREAKLMDPQQRLSLESAWLCIEDAGYAPADLAGSETGVFIGVSKSDYEELLYRQGIAVEAGTSTGVASSIIPNRISYVLGLNGPSFPIDTACSGSLIALHTACQALRANDCTMALAAGVHVMLTPTLTISFDKAGMLSPESRSKAFDASADGYARGEGVVTLLLKPLGQAQLDGDQIYGVVRGSGAAHGGQTNSLTAPNASVQKKLLKRVWSRAGIDPRTITYIEAHGTGTRLGDPIEFSAIREAFNEACEDFAPASWQPSCAIGSVKTNIGHLEAAAGLAGVLSVLLGFRHGIIPGNPNLRDVNEYCRTQGTPFYFPDSARPWLRLNEGVDSPIPRRAGVSSFGFGGAYAHVLLEEAAPAALRASVEVLPVLSLSAKDPAALQAQAHAALQVINAELKCRKLSENVAQTLHELMNNIAGDTQSLDHRARFLHAVQTAFKVKVPDTVSASPVILESCGTWLAAYDWSAASSQRWGSILSTYQVGRNELPLRTAVIADDWQGLADGLHAIAAGQEHANVIGPYGKGQSVQRADDQELLSLAGKFAERWVGGEVSFKTLYADSGALHASLPGYPFLRTRHWYDAPASVDSPSKAVATDHARAPTAFVDLQAPKSAPEQRSAKEPVGVDVAQDVVRMTRPAQGVVQLELAEVDQANMFTSALTGSLAKHFAEVENDHSVRAVIVTGSPRVFSMGGTPDWLSGIARGERSFTDEPFLYKGFLSSRVPVISALQGHAFGGGLLLGLYADVPILSREALYAANFMEYGFTPGMGTTLVLGEKLGRALATEMMFSAQSYAGAELAARGAGVLIVPSAEVLPRALEIAKRIAAMPATSVSELKKELAGALLEKLEPCITREDAMHRRVMASPEILHRVEERFLDNAAPAAPVTLVAPRQVPLTPVSAVAQPAALPSAPAKIQLRTLHSPASEQSSGAGQNRVSHLSMVMQLLAGVLQLHSDEYTPQTPLRDLGLDSINSIEFARALEGQLGQGIDRDRLRHLDCAQAIADWLDVQSQAHTAVTQVEFPVSVVAPNIQVGTPAPSFHAVLEVVEEVLGKILHLAPEDYDANTAFRDLGLDSINAIELVRALEARFVSLAGHYNSSALQALGTAQALAVDLAARLEPSGNSDYAKGGALKDINELLDGVLGGTMSVDTALSHLA</sequence>
<dbReference type="FunFam" id="3.40.47.10:FF:000019">
    <property type="entry name" value="Polyketide synthase type I"/>
    <property type="match status" value="1"/>
</dbReference>
<dbReference type="Gene3D" id="3.40.47.10">
    <property type="match status" value="1"/>
</dbReference>
<dbReference type="Pfam" id="PF00378">
    <property type="entry name" value="ECH_1"/>
    <property type="match status" value="1"/>
</dbReference>
<dbReference type="Proteomes" id="UP000423413">
    <property type="component" value="Chromosome"/>
</dbReference>
<dbReference type="GO" id="GO:0004312">
    <property type="term" value="F:fatty acid synthase activity"/>
    <property type="evidence" value="ECO:0007669"/>
    <property type="project" value="TreeGrafter"/>
</dbReference>
<evidence type="ECO:0000259" key="6">
    <source>
        <dbReference type="PROSITE" id="PS50075"/>
    </source>
</evidence>
<dbReference type="Gene3D" id="6.20.390.20">
    <property type="match status" value="1"/>
</dbReference>
<evidence type="ECO:0000256" key="5">
    <source>
        <dbReference type="RuleBase" id="RU003707"/>
    </source>
</evidence>
<feature type="domain" description="Carrier" evidence="6">
    <location>
        <begin position="1032"/>
        <end position="1109"/>
    </location>
</feature>